<name>A0A7X0J2B4_9SPHI</name>
<gene>
    <name evidence="1" type="ORF">HDF25_001273</name>
</gene>
<dbReference type="RefSeq" id="WP_184623876.1">
    <property type="nucleotide sequence ID" value="NZ_JACHCC010000003.1"/>
</dbReference>
<dbReference type="InterPro" id="IPR012337">
    <property type="entry name" value="RNaseH-like_sf"/>
</dbReference>
<protein>
    <recommendedName>
        <fullName evidence="3">Integrase catalytic domain-containing protein</fullName>
    </recommendedName>
</protein>
<dbReference type="GO" id="GO:0003676">
    <property type="term" value="F:nucleic acid binding"/>
    <property type="evidence" value="ECO:0007669"/>
    <property type="project" value="InterPro"/>
</dbReference>
<dbReference type="AlphaFoldDB" id="A0A7X0J2B4"/>
<dbReference type="InterPro" id="IPR036397">
    <property type="entry name" value="RNaseH_sf"/>
</dbReference>
<dbReference type="SUPFAM" id="SSF53098">
    <property type="entry name" value="Ribonuclease H-like"/>
    <property type="match status" value="1"/>
</dbReference>
<organism evidence="1 2">
    <name type="scientific">Pedobacter cryoconitis</name>
    <dbReference type="NCBI Taxonomy" id="188932"/>
    <lineage>
        <taxon>Bacteria</taxon>
        <taxon>Pseudomonadati</taxon>
        <taxon>Bacteroidota</taxon>
        <taxon>Sphingobacteriia</taxon>
        <taxon>Sphingobacteriales</taxon>
        <taxon>Sphingobacteriaceae</taxon>
        <taxon>Pedobacter</taxon>
    </lineage>
</organism>
<proteinExistence type="predicted"/>
<evidence type="ECO:0000313" key="2">
    <source>
        <dbReference type="Proteomes" id="UP000521017"/>
    </source>
</evidence>
<sequence>MYQYKNNILSIPARLLYQDWSLMSYDTYKKKCDRKQLIRTQQGKGLGNEAFLSYADLPHEIKSVCLDKIGRPEETVVINLLEPFIIPDSKASAFFSNHRTPEGRPLAEPKQRQKSINCWILNAVQLVFEDRGMTGKMFGKRKTRIWQNISEAVNKLDTNKWNHTLPGAAKRLKEKYENYLKEGYGIFIHKGEGNQNTAKIRGEVADFILSHYALPIKLTIPMVLAKYNLRRLEQNWPELAESGLYHWLYEPEQERIWTLARHGKQAWQNKFQHTLSRDKSNWFPNVYWAIDGTKLDWIHFDHTTGHKMASKLRINVLFDVYSEKIIGWSLSETEDHTDHFKAIKMAVKQAECRPYLLTYDNQSGHKMTRMQEFYNDLVALKGGCHHAHRAGAKNNPAEQLFNRFQQQVITKFWFSDGQGIRVKKEDHQPNTDFITAHKHHLKSKEELSPAWEMAVNQWNSGKHPHFEESRDEMYQHPMSLREQLSLQEIMQHLWVTESQKPITYKKEGLTLWLSHTQYQYEVYDGDGNIDIEFRRKYVGKKFIVRYDPDAMDVYIQLCELNAHQEKVFVAFAEPKRKHIDIPVLMQADDKMSWARDYAVRDIEYKRDKTAFEALIARSGYSPSAFIESQELNIKFKGSMPKKQQQKVDAEEDEVLLRM</sequence>
<dbReference type="Gene3D" id="3.30.420.10">
    <property type="entry name" value="Ribonuclease H-like superfamily/Ribonuclease H"/>
    <property type="match status" value="1"/>
</dbReference>
<dbReference type="Proteomes" id="UP000521017">
    <property type="component" value="Unassembled WGS sequence"/>
</dbReference>
<reference evidence="1 2" key="1">
    <citation type="submission" date="2020-08" db="EMBL/GenBank/DDBJ databases">
        <title>Genomic Encyclopedia of Type Strains, Phase IV (KMG-V): Genome sequencing to study the core and pangenomes of soil and plant-associated prokaryotes.</title>
        <authorList>
            <person name="Whitman W."/>
        </authorList>
    </citation>
    <scope>NUCLEOTIDE SEQUENCE [LARGE SCALE GENOMIC DNA]</scope>
    <source>
        <strain evidence="1 2">M2T3</strain>
    </source>
</reference>
<comment type="caution">
    <text evidence="1">The sequence shown here is derived from an EMBL/GenBank/DDBJ whole genome shotgun (WGS) entry which is preliminary data.</text>
</comment>
<evidence type="ECO:0008006" key="3">
    <source>
        <dbReference type="Google" id="ProtNLM"/>
    </source>
</evidence>
<accession>A0A7X0J2B4</accession>
<dbReference type="EMBL" id="JACHCC010000003">
    <property type="protein sequence ID" value="MBB6499132.1"/>
    <property type="molecule type" value="Genomic_DNA"/>
</dbReference>
<evidence type="ECO:0000313" key="1">
    <source>
        <dbReference type="EMBL" id="MBB6499132.1"/>
    </source>
</evidence>